<feature type="transmembrane region" description="Helical" evidence="9">
    <location>
        <begin position="110"/>
        <end position="131"/>
    </location>
</feature>
<dbReference type="Proteomes" id="UP001253545">
    <property type="component" value="Unassembled WGS sequence"/>
</dbReference>
<dbReference type="SMART" id="SM00267">
    <property type="entry name" value="GGDEF"/>
    <property type="match status" value="1"/>
</dbReference>
<evidence type="ECO:0000256" key="5">
    <source>
        <dbReference type="ARBA" id="ARBA00022989"/>
    </source>
</evidence>
<accession>A0ABU2ZSZ9</accession>
<dbReference type="InterPro" id="IPR000160">
    <property type="entry name" value="GGDEF_dom"/>
</dbReference>
<keyword evidence="3" id="KW-0813">Transport</keyword>
<gene>
    <name evidence="12" type="ORF">RM552_12825</name>
</gene>
<evidence type="ECO:0000256" key="6">
    <source>
        <dbReference type="ARBA" id="ARBA00023136"/>
    </source>
</evidence>
<dbReference type="InterPro" id="IPR024041">
    <property type="entry name" value="NH4_transpt_AmtB-like_dom"/>
</dbReference>
<evidence type="ECO:0000313" key="13">
    <source>
        <dbReference type="Proteomes" id="UP001253545"/>
    </source>
</evidence>
<dbReference type="Pfam" id="PF00990">
    <property type="entry name" value="GGDEF"/>
    <property type="match status" value="1"/>
</dbReference>
<feature type="transmembrane region" description="Helical" evidence="9">
    <location>
        <begin position="6"/>
        <end position="28"/>
    </location>
</feature>
<feature type="transmembrane region" description="Helical" evidence="9">
    <location>
        <begin position="194"/>
        <end position="213"/>
    </location>
</feature>
<dbReference type="InterPro" id="IPR018047">
    <property type="entry name" value="Ammonium_transpt_CS"/>
</dbReference>
<dbReference type="InterPro" id="IPR035919">
    <property type="entry name" value="EAL_sf"/>
</dbReference>
<feature type="domain" description="EAL" evidence="10">
    <location>
        <begin position="748"/>
        <end position="999"/>
    </location>
</feature>
<protein>
    <submittedName>
        <fullName evidence="12">EAL domain-containing protein</fullName>
    </submittedName>
</protein>
<dbReference type="Gene3D" id="3.30.70.270">
    <property type="match status" value="1"/>
</dbReference>
<dbReference type="PANTHER" id="PTHR33121:SF70">
    <property type="entry name" value="SIGNALING PROTEIN YKOW"/>
    <property type="match status" value="1"/>
</dbReference>
<dbReference type="InterPro" id="IPR043128">
    <property type="entry name" value="Rev_trsase/Diguanyl_cyclase"/>
</dbReference>
<feature type="transmembrane region" description="Helical" evidence="9">
    <location>
        <begin position="49"/>
        <end position="72"/>
    </location>
</feature>
<feature type="transmembrane region" description="Helical" evidence="9">
    <location>
        <begin position="257"/>
        <end position="275"/>
    </location>
</feature>
<evidence type="ECO:0000256" key="9">
    <source>
        <dbReference type="SAM" id="Phobius"/>
    </source>
</evidence>
<dbReference type="SUPFAM" id="SSF141868">
    <property type="entry name" value="EAL domain-like"/>
    <property type="match status" value="1"/>
</dbReference>
<keyword evidence="4 9" id="KW-0812">Transmembrane</keyword>
<keyword evidence="5 9" id="KW-1133">Transmembrane helix</keyword>
<dbReference type="SUPFAM" id="SSF111352">
    <property type="entry name" value="Ammonium transporter"/>
    <property type="match status" value="1"/>
</dbReference>
<evidence type="ECO:0000256" key="1">
    <source>
        <dbReference type="ARBA" id="ARBA00004141"/>
    </source>
</evidence>
<feature type="domain" description="GGDEF" evidence="11">
    <location>
        <begin position="602"/>
        <end position="739"/>
    </location>
</feature>
<dbReference type="PROSITE" id="PS01219">
    <property type="entry name" value="AMMONIUM_TRANSP"/>
    <property type="match status" value="1"/>
</dbReference>
<organism evidence="12 13">
    <name type="scientific">Glaciecola petra</name>
    <dbReference type="NCBI Taxonomy" id="3075602"/>
    <lineage>
        <taxon>Bacteria</taxon>
        <taxon>Pseudomonadati</taxon>
        <taxon>Pseudomonadota</taxon>
        <taxon>Gammaproteobacteria</taxon>
        <taxon>Alteromonadales</taxon>
        <taxon>Alteromonadaceae</taxon>
        <taxon>Glaciecola</taxon>
    </lineage>
</organism>
<dbReference type="Pfam" id="PF00563">
    <property type="entry name" value="EAL"/>
    <property type="match status" value="1"/>
</dbReference>
<dbReference type="InterPro" id="IPR001633">
    <property type="entry name" value="EAL_dom"/>
</dbReference>
<dbReference type="PROSITE" id="PS50883">
    <property type="entry name" value="EAL"/>
    <property type="match status" value="1"/>
</dbReference>
<dbReference type="SUPFAM" id="SSF55073">
    <property type="entry name" value="Nucleotide cyclase"/>
    <property type="match status" value="1"/>
</dbReference>
<dbReference type="EMBL" id="JAVRHX010000003">
    <property type="protein sequence ID" value="MDT0595735.1"/>
    <property type="molecule type" value="Genomic_DNA"/>
</dbReference>
<evidence type="ECO:0000313" key="12">
    <source>
        <dbReference type="EMBL" id="MDT0595735.1"/>
    </source>
</evidence>
<reference evidence="12 13" key="1">
    <citation type="submission" date="2023-09" db="EMBL/GenBank/DDBJ databases">
        <authorList>
            <person name="Rey-Velasco X."/>
        </authorList>
    </citation>
    <scope>NUCLEOTIDE SEQUENCE [LARGE SCALE GENOMIC DNA]</scope>
    <source>
        <strain evidence="12 13">P117</strain>
    </source>
</reference>
<feature type="coiled-coil region" evidence="8">
    <location>
        <begin position="429"/>
        <end position="456"/>
    </location>
</feature>
<dbReference type="InterPro" id="IPR050706">
    <property type="entry name" value="Cyclic-di-GMP_PDE-like"/>
</dbReference>
<dbReference type="SMART" id="SM00052">
    <property type="entry name" value="EAL"/>
    <property type="match status" value="1"/>
</dbReference>
<comment type="similarity">
    <text evidence="2">Belongs to the ammonia transporter channel (TC 1.A.11.2) family.</text>
</comment>
<keyword evidence="7" id="KW-0924">Ammonia transport</keyword>
<dbReference type="CDD" id="cd01949">
    <property type="entry name" value="GGDEF"/>
    <property type="match status" value="1"/>
</dbReference>
<dbReference type="NCBIfam" id="TIGR00254">
    <property type="entry name" value="GGDEF"/>
    <property type="match status" value="1"/>
</dbReference>
<keyword evidence="8" id="KW-0175">Coiled coil</keyword>
<feature type="transmembrane region" description="Helical" evidence="9">
    <location>
        <begin position="151"/>
        <end position="173"/>
    </location>
</feature>
<dbReference type="Gene3D" id="3.20.20.450">
    <property type="entry name" value="EAL domain"/>
    <property type="match status" value="1"/>
</dbReference>
<evidence type="ECO:0000256" key="7">
    <source>
        <dbReference type="ARBA" id="ARBA00023177"/>
    </source>
</evidence>
<dbReference type="Pfam" id="PF00909">
    <property type="entry name" value="Ammonium_transp"/>
    <property type="match status" value="1"/>
</dbReference>
<keyword evidence="13" id="KW-1185">Reference proteome</keyword>
<dbReference type="Gene3D" id="1.10.3430.10">
    <property type="entry name" value="Ammonium transporter AmtB like domains"/>
    <property type="match status" value="1"/>
</dbReference>
<feature type="transmembrane region" description="Helical" evidence="9">
    <location>
        <begin position="84"/>
        <end position="103"/>
    </location>
</feature>
<feature type="transmembrane region" description="Helical" evidence="9">
    <location>
        <begin position="311"/>
        <end position="329"/>
    </location>
</feature>
<evidence type="ECO:0000256" key="8">
    <source>
        <dbReference type="SAM" id="Coils"/>
    </source>
</evidence>
<dbReference type="RefSeq" id="WP_311369251.1">
    <property type="nucleotide sequence ID" value="NZ_JAVRHX010000003.1"/>
</dbReference>
<evidence type="ECO:0000259" key="11">
    <source>
        <dbReference type="PROSITE" id="PS50887"/>
    </source>
</evidence>
<dbReference type="InterPro" id="IPR029020">
    <property type="entry name" value="Ammonium/urea_transptr"/>
</dbReference>
<dbReference type="CDD" id="cd01948">
    <property type="entry name" value="EAL"/>
    <property type="match status" value="1"/>
</dbReference>
<name>A0ABU2ZSZ9_9ALTE</name>
<evidence type="ECO:0000256" key="4">
    <source>
        <dbReference type="ARBA" id="ARBA00022692"/>
    </source>
</evidence>
<comment type="caution">
    <text evidence="12">The sequence shown here is derived from an EMBL/GenBank/DDBJ whole genome shotgun (WGS) entry which is preliminary data.</text>
</comment>
<sequence>MNDLQILQFWQVLSIVLVISMQIGFLMLEAGAVRSRNSINVAQKNIADFIVCWIVFFILGYSVAFGLPSPIFTDSLSVNQTIQFVFNLSFCAATATIISGAVAERLKFSAYLVLTVFVAGCVFPISVALVWGNENGSIFSPVLALMGFVDFAGGTVVHVSAAGVALACVIIIGARNGRFNDEGKVIYIPANDPISQMLGCFIITVGWIGFNTGTLSPGQPEFNKALLNTLSACSFGGVAGMLLGYFVDRRIFDPNRAIFGILCGLVSSTAGAVYATSIQAIVTAIIAVAVSMFVAHKLLHKYLLDDPLDVVAIHGVAGVIGTIGVAFFLPEESLIQGSVIYQLIVQSVGSLGIFGLWFLCTWLFLKVYANVIPIRVCIEDEKIGLNYTEHGISLDSEFLKTSIKQTIIDEGSFQNSKELDVKVSDDMDANDIQQALNQLLSNQKKANKTIQNQSRRFLDFAATTNDLLWETDEQLNVTLLEGKQPSGKKINLLKQNVSPFFDSFQLLSDDIKACRDAMEKLLPVRKLEVKCTLLNDNVLQLSGIPFFDEDGDFKGYRGGGSDITEQKFSQQKADFLTNNDPLTQLKNRHKFANDLSNKQQEKNLGLMVIDVCSFREINESYGYEFGDALLHDIGRQLHLLENSKTSVYHLASDKFSLMISTSKDQQTLEKLIDVSKKRVEEIFTSTFFVNDKQVQIKVCVGICCLNDNNLEAPNLLRFADVALEKAKTEGPGTYIVFDQKMSDVANAQEQLVGEIETAFEENQFELYYQPKFTTASQTLTGFEALIRWNHPDKGVLSPFYFLDIVEKMNRLDDLGNWVFESVCKQLAELPNEQIRIAINVAPVQLKTPNFTQHLLEIANQYAVLPQRIELELLEEALLTSIDETRAILKKLRDVGFSIAIDDFGCGSTSLQYLYKLPATTLKIDRSFIIRICENNKAQEIAHSIVRMGRKLNMKVVAEGIETKEQFEVIRQWNCDEAQGYLFGKPMPVADMKKLILASKP</sequence>
<comment type="subcellular location">
    <subcellularLocation>
        <location evidence="1">Membrane</location>
        <topology evidence="1">Multi-pass membrane protein</topology>
    </subcellularLocation>
</comment>
<evidence type="ECO:0000256" key="3">
    <source>
        <dbReference type="ARBA" id="ARBA00022448"/>
    </source>
</evidence>
<keyword evidence="6 9" id="KW-0472">Membrane</keyword>
<evidence type="ECO:0000259" key="10">
    <source>
        <dbReference type="PROSITE" id="PS50883"/>
    </source>
</evidence>
<dbReference type="InterPro" id="IPR029787">
    <property type="entry name" value="Nucleotide_cyclase"/>
</dbReference>
<feature type="transmembrane region" description="Helical" evidence="9">
    <location>
        <begin position="225"/>
        <end position="245"/>
    </location>
</feature>
<dbReference type="PANTHER" id="PTHR33121">
    <property type="entry name" value="CYCLIC DI-GMP PHOSPHODIESTERASE PDEF"/>
    <property type="match status" value="1"/>
</dbReference>
<feature type="transmembrane region" description="Helical" evidence="9">
    <location>
        <begin position="341"/>
        <end position="365"/>
    </location>
</feature>
<dbReference type="PROSITE" id="PS50887">
    <property type="entry name" value="GGDEF"/>
    <property type="match status" value="1"/>
</dbReference>
<evidence type="ECO:0000256" key="2">
    <source>
        <dbReference type="ARBA" id="ARBA00005887"/>
    </source>
</evidence>
<proteinExistence type="inferred from homology"/>